<dbReference type="EMBL" id="QWKH01000002">
    <property type="protein sequence ID" value="NBI33496.1"/>
    <property type="molecule type" value="Genomic_DNA"/>
</dbReference>
<gene>
    <name evidence="7" type="ORF">D1639_00280</name>
</gene>
<dbReference type="InterPro" id="IPR009078">
    <property type="entry name" value="Ferritin-like_SF"/>
</dbReference>
<evidence type="ECO:0000256" key="6">
    <source>
        <dbReference type="SAM" id="MobiDB-lite"/>
    </source>
</evidence>
<dbReference type="CDD" id="cd00657">
    <property type="entry name" value="Ferritin_like"/>
    <property type="match status" value="1"/>
</dbReference>
<evidence type="ECO:0000256" key="2">
    <source>
        <dbReference type="ARBA" id="ARBA00022723"/>
    </source>
</evidence>
<dbReference type="InterPro" id="IPR051429">
    <property type="entry name" value="Encapsulin_nc"/>
</dbReference>
<evidence type="ECO:0000256" key="5">
    <source>
        <dbReference type="ARBA" id="ARBA00033787"/>
    </source>
</evidence>
<dbReference type="InterPro" id="IPR054581">
    <property type="entry name" value="EncFtn-like"/>
</dbReference>
<evidence type="ECO:0000256" key="1">
    <source>
        <dbReference type="ARBA" id="ARBA00022434"/>
    </source>
</evidence>
<dbReference type="GO" id="GO:0006879">
    <property type="term" value="P:intracellular iron ion homeostasis"/>
    <property type="evidence" value="ECO:0007669"/>
    <property type="project" value="UniProtKB-KW"/>
</dbReference>
<sequence length="102" mass="11786">MAILSNPFVMEVPRKLTDEELINAIRQDIIGELEAIHEYDAHVQATDNEDAKKVLSDIRDEEREHMGELMELLERLAPDEKGLNDEGREEVREMLDKKSAKK</sequence>
<feature type="region of interest" description="Disordered" evidence="6">
    <location>
        <begin position="79"/>
        <end position="102"/>
    </location>
</feature>
<dbReference type="AlphaFoldDB" id="A0A7C9JCK1"/>
<evidence type="ECO:0000256" key="3">
    <source>
        <dbReference type="ARBA" id="ARBA00023004"/>
    </source>
</evidence>
<comment type="caution">
    <text evidence="7">The sequence shown here is derived from an EMBL/GenBank/DDBJ whole genome shotgun (WGS) entry which is preliminary data.</text>
</comment>
<evidence type="ECO:0000313" key="7">
    <source>
        <dbReference type="EMBL" id="NBI33496.1"/>
    </source>
</evidence>
<keyword evidence="2" id="KW-0479">Metal-binding</keyword>
<dbReference type="Pfam" id="PF22277">
    <property type="entry name" value="EncFtn-like"/>
    <property type="match status" value="1"/>
</dbReference>
<dbReference type="PANTHER" id="PTHR37165">
    <property type="entry name" value="PEPTIDASE U56 FAMILY"/>
    <property type="match status" value="1"/>
</dbReference>
<evidence type="ECO:0000256" key="4">
    <source>
        <dbReference type="ARBA" id="ARBA00033738"/>
    </source>
</evidence>
<keyword evidence="7" id="KW-0830">Ubiquinone</keyword>
<name>A0A7C9JCK1_9BACT</name>
<dbReference type="GO" id="GO:0140737">
    <property type="term" value="C:encapsulin nanocompartment"/>
    <property type="evidence" value="ECO:0007669"/>
    <property type="project" value="UniProtKB-SubCell"/>
</dbReference>
<accession>A0A7C9JCK1</accession>
<dbReference type="PANTHER" id="PTHR37165:SF1">
    <property type="entry name" value="TYPE 1 ENCAPSULIN SHELL PROTEIN"/>
    <property type="match status" value="1"/>
</dbReference>
<keyword evidence="1" id="KW-0409">Iron storage</keyword>
<dbReference type="Gene3D" id="6.10.140.1960">
    <property type="match status" value="1"/>
</dbReference>
<proteinExistence type="predicted"/>
<comment type="subcellular location">
    <subcellularLocation>
        <location evidence="4">Encapsulin nanocompartment</location>
    </subcellularLocation>
</comment>
<dbReference type="SUPFAM" id="SSF47240">
    <property type="entry name" value="Ferritin-like"/>
    <property type="match status" value="1"/>
</dbReference>
<reference evidence="7" key="1">
    <citation type="submission" date="2018-08" db="EMBL/GenBank/DDBJ databases">
        <title>Murine metabolic-syndrome-specific gut microbial biobank.</title>
        <authorList>
            <person name="Liu C."/>
        </authorList>
    </citation>
    <scope>NUCLEOTIDE SEQUENCE [LARGE SCALE GENOMIC DNA]</scope>
    <source>
        <strain evidence="7">Z82</strain>
    </source>
</reference>
<dbReference type="GO" id="GO:0046872">
    <property type="term" value="F:metal ion binding"/>
    <property type="evidence" value="ECO:0007669"/>
    <property type="project" value="UniProtKB-KW"/>
</dbReference>
<organism evidence="7">
    <name type="scientific">Muribaculaceae bacterium Z82</name>
    <dbReference type="NCBI Taxonomy" id="2304548"/>
    <lineage>
        <taxon>Bacteria</taxon>
        <taxon>Pseudomonadati</taxon>
        <taxon>Bacteroidota</taxon>
        <taxon>Bacteroidia</taxon>
        <taxon>Bacteroidales</taxon>
        <taxon>Muribaculaceae</taxon>
    </lineage>
</organism>
<protein>
    <submittedName>
        <fullName evidence="7">Ubiquinone biosynthesis protein COQ7</fullName>
    </submittedName>
</protein>
<keyword evidence="5" id="KW-1284">Encapsulin nanocompartment</keyword>
<keyword evidence="3" id="KW-0408">Iron</keyword>